<name>E9FQN1_DAPPU</name>
<evidence type="ECO:0000313" key="2">
    <source>
        <dbReference type="Proteomes" id="UP000000305"/>
    </source>
</evidence>
<dbReference type="AlphaFoldDB" id="E9FQN1"/>
<gene>
    <name evidence="1" type="ORF">DAPPUDRAFT_309736</name>
</gene>
<keyword evidence="2" id="KW-1185">Reference proteome</keyword>
<accession>E9FQN1</accession>
<dbReference type="EMBL" id="GL732523">
    <property type="protein sequence ID" value="EFX90012.1"/>
    <property type="molecule type" value="Genomic_DNA"/>
</dbReference>
<dbReference type="HOGENOM" id="CLU_1671087_0_0_1"/>
<dbReference type="KEGG" id="dpx:DAPPUDRAFT_309736"/>
<evidence type="ECO:0000313" key="1">
    <source>
        <dbReference type="EMBL" id="EFX90012.1"/>
    </source>
</evidence>
<reference evidence="1 2" key="1">
    <citation type="journal article" date="2011" name="Science">
        <title>The ecoresponsive genome of Daphnia pulex.</title>
        <authorList>
            <person name="Colbourne J.K."/>
            <person name="Pfrender M.E."/>
            <person name="Gilbert D."/>
            <person name="Thomas W.K."/>
            <person name="Tucker A."/>
            <person name="Oakley T.H."/>
            <person name="Tokishita S."/>
            <person name="Aerts A."/>
            <person name="Arnold G.J."/>
            <person name="Basu M.K."/>
            <person name="Bauer D.J."/>
            <person name="Caceres C.E."/>
            <person name="Carmel L."/>
            <person name="Casola C."/>
            <person name="Choi J.H."/>
            <person name="Detter J.C."/>
            <person name="Dong Q."/>
            <person name="Dusheyko S."/>
            <person name="Eads B.D."/>
            <person name="Frohlich T."/>
            <person name="Geiler-Samerotte K.A."/>
            <person name="Gerlach D."/>
            <person name="Hatcher P."/>
            <person name="Jogdeo S."/>
            <person name="Krijgsveld J."/>
            <person name="Kriventseva E.V."/>
            <person name="Kultz D."/>
            <person name="Laforsch C."/>
            <person name="Lindquist E."/>
            <person name="Lopez J."/>
            <person name="Manak J.R."/>
            <person name="Muller J."/>
            <person name="Pangilinan J."/>
            <person name="Patwardhan R.P."/>
            <person name="Pitluck S."/>
            <person name="Pritham E.J."/>
            <person name="Rechtsteiner A."/>
            <person name="Rho M."/>
            <person name="Rogozin I.B."/>
            <person name="Sakarya O."/>
            <person name="Salamov A."/>
            <person name="Schaack S."/>
            <person name="Shapiro H."/>
            <person name="Shiga Y."/>
            <person name="Skalitzky C."/>
            <person name="Smith Z."/>
            <person name="Souvorov A."/>
            <person name="Sung W."/>
            <person name="Tang Z."/>
            <person name="Tsuchiya D."/>
            <person name="Tu H."/>
            <person name="Vos H."/>
            <person name="Wang M."/>
            <person name="Wolf Y.I."/>
            <person name="Yamagata H."/>
            <person name="Yamada T."/>
            <person name="Ye Y."/>
            <person name="Shaw J.R."/>
            <person name="Andrews J."/>
            <person name="Crease T.J."/>
            <person name="Tang H."/>
            <person name="Lucas S.M."/>
            <person name="Robertson H.M."/>
            <person name="Bork P."/>
            <person name="Koonin E.V."/>
            <person name="Zdobnov E.M."/>
            <person name="Grigoriev I.V."/>
            <person name="Lynch M."/>
            <person name="Boore J.L."/>
        </authorList>
    </citation>
    <scope>NUCLEOTIDE SEQUENCE [LARGE SCALE GENOMIC DNA]</scope>
</reference>
<dbReference type="Proteomes" id="UP000000305">
    <property type="component" value="Unassembled WGS sequence"/>
</dbReference>
<proteinExistence type="predicted"/>
<organism evidence="1 2">
    <name type="scientific">Daphnia pulex</name>
    <name type="common">Water flea</name>
    <dbReference type="NCBI Taxonomy" id="6669"/>
    <lineage>
        <taxon>Eukaryota</taxon>
        <taxon>Metazoa</taxon>
        <taxon>Ecdysozoa</taxon>
        <taxon>Arthropoda</taxon>
        <taxon>Crustacea</taxon>
        <taxon>Branchiopoda</taxon>
        <taxon>Diplostraca</taxon>
        <taxon>Cladocera</taxon>
        <taxon>Anomopoda</taxon>
        <taxon>Daphniidae</taxon>
        <taxon>Daphnia</taxon>
    </lineage>
</organism>
<protein>
    <submittedName>
        <fullName evidence="1">Uncharacterized protein</fullName>
    </submittedName>
</protein>
<sequence>MRRTWIRFRDSNALTEERDQRLNLLINQLSTASSLTLPKSERCIFSIEDPPRHVSPGRDQVASESTGAADFSREIEEEFVIVQPEVVMQTRKRLIVRQPNLPRISEVTDSCQVVEEDLKFARQTWNHFSQCFEIDFCHQPPTPSTDRRPQLYSELWWR</sequence>
<dbReference type="InParanoid" id="E9FQN1"/>